<dbReference type="EMBL" id="MBUA01000029">
    <property type="protein sequence ID" value="MBC6492781.1"/>
    <property type="molecule type" value="Genomic_DNA"/>
</dbReference>
<evidence type="ECO:0000313" key="2">
    <source>
        <dbReference type="Proteomes" id="UP000765802"/>
    </source>
</evidence>
<reference evidence="1 2" key="1">
    <citation type="submission" date="2016-07" db="EMBL/GenBank/DDBJ databases">
        <title>Genome analysis of Flavihumibacter stibioxidans YS-17.</title>
        <authorList>
            <person name="Shi K."/>
            <person name="Han Y."/>
            <person name="Wang G."/>
        </authorList>
    </citation>
    <scope>NUCLEOTIDE SEQUENCE [LARGE SCALE GENOMIC DNA]</scope>
    <source>
        <strain evidence="1 2">YS-17</strain>
    </source>
</reference>
<organism evidence="1 2">
    <name type="scientific">Flavihumibacter stibioxidans</name>
    <dbReference type="NCBI Taxonomy" id="1834163"/>
    <lineage>
        <taxon>Bacteria</taxon>
        <taxon>Pseudomonadati</taxon>
        <taxon>Bacteroidota</taxon>
        <taxon>Chitinophagia</taxon>
        <taxon>Chitinophagales</taxon>
        <taxon>Chitinophagaceae</taxon>
        <taxon>Flavihumibacter</taxon>
    </lineage>
</organism>
<evidence type="ECO:0000313" key="1">
    <source>
        <dbReference type="EMBL" id="MBC6492781.1"/>
    </source>
</evidence>
<proteinExistence type="predicted"/>
<gene>
    <name evidence="1" type="ORF">BC349_17115</name>
</gene>
<sequence length="133" mass="15587">MARQTDNRKCLWCEQPIRGRADKKYCDDNCRNAFNNQRQEGEYNLVRNINRTLIRNRRILATVMQQAGSETCISKDILLQMGFQFKYFTQAFTSADGQVCHCCYDYGYLRLPEEGFLVIKKIENILTARLTGR</sequence>
<dbReference type="RefSeq" id="WP_187258100.1">
    <property type="nucleotide sequence ID" value="NZ_JBHULF010000019.1"/>
</dbReference>
<protein>
    <recommendedName>
        <fullName evidence="3">DUF2116 family Zn-ribbon domain-containing protein</fullName>
    </recommendedName>
</protein>
<comment type="caution">
    <text evidence="1">The sequence shown here is derived from an EMBL/GenBank/DDBJ whole genome shotgun (WGS) entry which is preliminary data.</text>
</comment>
<evidence type="ECO:0008006" key="3">
    <source>
        <dbReference type="Google" id="ProtNLM"/>
    </source>
</evidence>
<keyword evidence="2" id="KW-1185">Reference proteome</keyword>
<name>A0ABR7MCM2_9BACT</name>
<dbReference type="Proteomes" id="UP000765802">
    <property type="component" value="Unassembled WGS sequence"/>
</dbReference>
<accession>A0ABR7MCM2</accession>